<keyword evidence="3" id="KW-1185">Reference proteome</keyword>
<name>A0ABS0L7I2_9BACT</name>
<evidence type="ECO:0000313" key="3">
    <source>
        <dbReference type="Proteomes" id="UP000601099"/>
    </source>
</evidence>
<protein>
    <recommendedName>
        <fullName evidence="4">ABC transmembrane type-1 domain-containing protein</fullName>
    </recommendedName>
</protein>
<feature type="transmembrane region" description="Helical" evidence="1">
    <location>
        <begin position="41"/>
        <end position="62"/>
    </location>
</feature>
<feature type="transmembrane region" description="Helical" evidence="1">
    <location>
        <begin position="147"/>
        <end position="169"/>
    </location>
</feature>
<proteinExistence type="predicted"/>
<evidence type="ECO:0000313" key="2">
    <source>
        <dbReference type="EMBL" id="MBG8556104.1"/>
    </source>
</evidence>
<comment type="caution">
    <text evidence="2">The sequence shown here is derived from an EMBL/GenBank/DDBJ whole genome shotgun (WGS) entry which is preliminary data.</text>
</comment>
<dbReference type="Proteomes" id="UP000601099">
    <property type="component" value="Unassembled WGS sequence"/>
</dbReference>
<dbReference type="RefSeq" id="WP_196957123.1">
    <property type="nucleotide sequence ID" value="NZ_JADWYK010000020.1"/>
</dbReference>
<keyword evidence="1" id="KW-1133">Transmembrane helix</keyword>
<reference evidence="2 3" key="1">
    <citation type="submission" date="2020-11" db="EMBL/GenBank/DDBJ databases">
        <title>Hymenobacter sp.</title>
        <authorList>
            <person name="Kim M.K."/>
        </authorList>
    </citation>
    <scope>NUCLEOTIDE SEQUENCE [LARGE SCALE GENOMIC DNA]</scope>
    <source>
        <strain evidence="2 3">BT594</strain>
    </source>
</reference>
<dbReference type="EMBL" id="JADWYK010000020">
    <property type="protein sequence ID" value="MBG8556104.1"/>
    <property type="molecule type" value="Genomic_DNA"/>
</dbReference>
<evidence type="ECO:0000256" key="1">
    <source>
        <dbReference type="SAM" id="Phobius"/>
    </source>
</evidence>
<keyword evidence="1" id="KW-0812">Transmembrane</keyword>
<organism evidence="2 3">
    <name type="scientific">Hymenobacter guriensis</name>
    <dbReference type="NCBI Taxonomy" id="2793065"/>
    <lineage>
        <taxon>Bacteria</taxon>
        <taxon>Pseudomonadati</taxon>
        <taxon>Bacteroidota</taxon>
        <taxon>Cytophagia</taxon>
        <taxon>Cytophagales</taxon>
        <taxon>Hymenobacteraceae</taxon>
        <taxon>Hymenobacter</taxon>
    </lineage>
</organism>
<gene>
    <name evidence="2" type="ORF">I5L79_21345</name>
</gene>
<evidence type="ECO:0008006" key="4">
    <source>
        <dbReference type="Google" id="ProtNLM"/>
    </source>
</evidence>
<sequence>MNFSVYDVLSKLLPGGILFSVVLLGQLVPKSDRLTDVLSLVIMYLVGYFVDAAASSIEPLLFTLMGGRPSTRLIQDQYQGRHQLSRLAVLVQHVQLTYPEQFADRSLWFDLLARTVNQKAPPRVTTFQEAYAFARNLSISLCLSLPLIQLAFHSWYLAAAVACLCFLALRRTKERAYYYVREIINCYMHEKCP</sequence>
<feature type="transmembrane region" description="Helical" evidence="1">
    <location>
        <begin position="12"/>
        <end position="29"/>
    </location>
</feature>
<keyword evidence="1" id="KW-0472">Membrane</keyword>
<accession>A0ABS0L7I2</accession>